<dbReference type="Gene3D" id="2.30.40.10">
    <property type="entry name" value="Urease, subunit C, domain 1"/>
    <property type="match status" value="1"/>
</dbReference>
<organism evidence="8 9">
    <name type="scientific">Bifidobacterium magnum</name>
    <dbReference type="NCBI Taxonomy" id="1692"/>
    <lineage>
        <taxon>Bacteria</taxon>
        <taxon>Bacillati</taxon>
        <taxon>Actinomycetota</taxon>
        <taxon>Actinomycetes</taxon>
        <taxon>Bifidobacteriales</taxon>
        <taxon>Bifidobacteriaceae</taxon>
        <taxon>Bifidobacterium</taxon>
    </lineage>
</organism>
<dbReference type="EMBL" id="JGZB01000006">
    <property type="protein sequence ID" value="KFI67842.1"/>
    <property type="molecule type" value="Genomic_DNA"/>
</dbReference>
<dbReference type="NCBIfam" id="TIGR00857">
    <property type="entry name" value="pyrC_multi"/>
    <property type="match status" value="1"/>
</dbReference>
<dbReference type="GO" id="GO:0006145">
    <property type="term" value="P:purine nucleobase catabolic process"/>
    <property type="evidence" value="ECO:0007669"/>
    <property type="project" value="TreeGrafter"/>
</dbReference>
<evidence type="ECO:0000256" key="6">
    <source>
        <dbReference type="ARBA" id="ARBA00022975"/>
    </source>
</evidence>
<evidence type="ECO:0000256" key="2">
    <source>
        <dbReference type="ARBA" id="ARBA00002368"/>
    </source>
</evidence>
<dbReference type="CDD" id="cd01317">
    <property type="entry name" value="DHOase_IIa"/>
    <property type="match status" value="1"/>
</dbReference>
<dbReference type="InterPro" id="IPR011059">
    <property type="entry name" value="Metal-dep_hydrolase_composite"/>
</dbReference>
<sequence>MSVVTLKGLRAWDSGHTVNLEAEYEGEARDIDCTGMTLAPGFQDPHVHWRDPGDPDAETMLTGARAAAAGGYTNTLVMPNTTPAMDGATIMEDGRGAVEYARDWERDHHTSLPVHYQLCAAATIGRAGTRLADILAWKGDRTRHPDHPVTAISDDGATIPGPLLYEAAALAKEAGLVVIDHAEHHEQGVMNEGQTSRSLNLPGIPGDTESRIVERDILAARDTGAHIHLQHVSCATSISLVRQAKRDGIPVTCETAPHYIALTDRDVARYGTRAKMNPPLRAPGDRDAIWEALADGTIDMVATDHAPHTLAAKTQGMLTAPNGVTGLESAYAVCHTTLVDRGIIGERRLIGLMAIAPGILLGRPATDIGALAGTSGTIRARAARGADLVILDTQEAWTIRADRFASKARNTPFDGWKVTGRALATVLAGRLTRIPEMAAR</sequence>
<dbReference type="GO" id="GO:0004038">
    <property type="term" value="F:allantoinase activity"/>
    <property type="evidence" value="ECO:0007669"/>
    <property type="project" value="TreeGrafter"/>
</dbReference>
<comment type="caution">
    <text evidence="8">The sequence shown here is derived from an EMBL/GenBank/DDBJ whole genome shotgun (WGS) entry which is preliminary data.</text>
</comment>
<dbReference type="GO" id="GO:0046872">
    <property type="term" value="F:metal ion binding"/>
    <property type="evidence" value="ECO:0007669"/>
    <property type="project" value="UniProtKB-KW"/>
</dbReference>
<dbReference type="GO" id="GO:0004151">
    <property type="term" value="F:dihydroorotase activity"/>
    <property type="evidence" value="ECO:0007669"/>
    <property type="project" value="UniProtKB-EC"/>
</dbReference>
<keyword evidence="5 8" id="KW-0378">Hydrolase</keyword>
<keyword evidence="6" id="KW-0665">Pyrimidine biosynthesis</keyword>
<dbReference type="PROSITE" id="PS00483">
    <property type="entry name" value="DIHYDROOROTASE_2"/>
    <property type="match status" value="1"/>
</dbReference>
<keyword evidence="4" id="KW-0479">Metal-binding</keyword>
<dbReference type="STRING" id="1692.BMAGN_0830"/>
<dbReference type="InterPro" id="IPR004722">
    <property type="entry name" value="DHOase"/>
</dbReference>
<accession>A0A087B9Z2</accession>
<dbReference type="PANTHER" id="PTHR43668">
    <property type="entry name" value="ALLANTOINASE"/>
    <property type="match status" value="1"/>
</dbReference>
<keyword evidence="9" id="KW-1185">Reference proteome</keyword>
<dbReference type="InterPro" id="IPR006680">
    <property type="entry name" value="Amidohydro-rel"/>
</dbReference>
<evidence type="ECO:0000313" key="8">
    <source>
        <dbReference type="EMBL" id="KFI67842.1"/>
    </source>
</evidence>
<dbReference type="PANTHER" id="PTHR43668:SF2">
    <property type="entry name" value="ALLANTOINASE"/>
    <property type="match status" value="1"/>
</dbReference>
<dbReference type="GO" id="GO:0005737">
    <property type="term" value="C:cytoplasm"/>
    <property type="evidence" value="ECO:0007669"/>
    <property type="project" value="TreeGrafter"/>
</dbReference>
<dbReference type="EC" id="3.5.2.3" evidence="8"/>
<comment type="function">
    <text evidence="2">Catalyzes the reversible cyclization of carbamoyl aspartate to dihydroorotate.</text>
</comment>
<dbReference type="AlphaFoldDB" id="A0A087B9Z2"/>
<comment type="similarity">
    <text evidence="3">Belongs to the metallo-dependent hydrolases superfamily. DHOase family. Class I DHOase subfamily.</text>
</comment>
<dbReference type="SUPFAM" id="SSF51556">
    <property type="entry name" value="Metallo-dependent hydrolases"/>
    <property type="match status" value="1"/>
</dbReference>
<evidence type="ECO:0000259" key="7">
    <source>
        <dbReference type="Pfam" id="PF01979"/>
    </source>
</evidence>
<proteinExistence type="inferred from homology"/>
<feature type="domain" description="Amidohydrolase-related" evidence="7">
    <location>
        <begin position="38"/>
        <end position="331"/>
    </location>
</feature>
<reference evidence="8 9" key="1">
    <citation type="submission" date="2014-03" db="EMBL/GenBank/DDBJ databases">
        <title>Genomics of Bifidobacteria.</title>
        <authorList>
            <person name="Ventura M."/>
            <person name="Milani C."/>
            <person name="Lugli G.A."/>
        </authorList>
    </citation>
    <scope>NUCLEOTIDE SEQUENCE [LARGE SCALE GENOMIC DNA]</scope>
    <source>
        <strain evidence="8 9">LMG 11591</strain>
    </source>
</reference>
<dbReference type="InterPro" id="IPR050138">
    <property type="entry name" value="DHOase/Allantoinase_Hydrolase"/>
</dbReference>
<dbReference type="InterPro" id="IPR032466">
    <property type="entry name" value="Metal_Hydrolase"/>
</dbReference>
<gene>
    <name evidence="8" type="ORF">BMAGN_0830</name>
</gene>
<dbReference type="InterPro" id="IPR002195">
    <property type="entry name" value="Dihydroorotase_CS"/>
</dbReference>
<dbReference type="Gene3D" id="3.20.20.140">
    <property type="entry name" value="Metal-dependent hydrolases"/>
    <property type="match status" value="1"/>
</dbReference>
<protein>
    <submittedName>
        <fullName evidence="8">Dihydroorotase</fullName>
        <ecNumber evidence="8">3.5.2.3</ecNumber>
    </submittedName>
</protein>
<evidence type="ECO:0000256" key="1">
    <source>
        <dbReference type="ARBA" id="ARBA00001947"/>
    </source>
</evidence>
<evidence type="ECO:0000256" key="5">
    <source>
        <dbReference type="ARBA" id="ARBA00022801"/>
    </source>
</evidence>
<dbReference type="eggNOG" id="COG0044">
    <property type="taxonomic scope" value="Bacteria"/>
</dbReference>
<evidence type="ECO:0000256" key="4">
    <source>
        <dbReference type="ARBA" id="ARBA00022723"/>
    </source>
</evidence>
<dbReference type="GO" id="GO:0006221">
    <property type="term" value="P:pyrimidine nucleotide biosynthetic process"/>
    <property type="evidence" value="ECO:0007669"/>
    <property type="project" value="UniProtKB-KW"/>
</dbReference>
<dbReference type="Proteomes" id="UP000029052">
    <property type="component" value="Unassembled WGS sequence"/>
</dbReference>
<comment type="cofactor">
    <cofactor evidence="1">
        <name>Zn(2+)</name>
        <dbReference type="ChEBI" id="CHEBI:29105"/>
    </cofactor>
</comment>
<dbReference type="Pfam" id="PF01979">
    <property type="entry name" value="Amidohydro_1"/>
    <property type="match status" value="1"/>
</dbReference>
<dbReference type="SUPFAM" id="SSF51338">
    <property type="entry name" value="Composite domain of metallo-dependent hydrolases"/>
    <property type="match status" value="1"/>
</dbReference>
<evidence type="ECO:0000313" key="9">
    <source>
        <dbReference type="Proteomes" id="UP000029052"/>
    </source>
</evidence>
<evidence type="ECO:0000256" key="3">
    <source>
        <dbReference type="ARBA" id="ARBA00010286"/>
    </source>
</evidence>
<name>A0A087B9Z2_9BIFI</name>